<keyword evidence="11" id="KW-0175">Coiled coil</keyword>
<dbReference type="eggNOG" id="KOG2412">
    <property type="taxonomic scope" value="Eukaryota"/>
</dbReference>
<keyword evidence="7" id="KW-0906">Nuclear pore complex</keyword>
<sequence>MVMIKDHETHVMEDILRNQELLVDKEVLLEIETFRSAIARIEKYREDRKQVEVNLDQRQVAQALCTYLAAQRANQEEKIRQEKARLEAQTRVKEEAERAKEVARKEVAYRKAHEERIRQEKAIADRKALEERIRLEKARLDAAKKEAEREKAAKEVAEQTLEKERVSVAATSNVQAAESALRLENQRMKKLEELEATNQSLKSRSNQDFSSYEKRINRAIRQITNRNASERANDIVEIFKDPRCPLSISIAAFAKKMITDVCGNIHGIEHGWAWFAGFLNGISANDKASTTALYGFLQTAGFGLHQRYKTQFLKLVNVFREHFLAKLRMESELQLKKGSSGLQTITTEITTYLDNRMYLKEPEGRRMFTEAQVDEQNNNHHNQRNY</sequence>
<dbReference type="PANTHER" id="PTHR12960:SF0">
    <property type="entry name" value="MRNA EXPORT FACTOR GLE1"/>
    <property type="match status" value="1"/>
</dbReference>
<keyword evidence="3" id="KW-0813">Transport</keyword>
<evidence type="ECO:0000256" key="10">
    <source>
        <dbReference type="ARBA" id="ARBA00029983"/>
    </source>
</evidence>
<keyword evidence="5" id="KW-0653">Protein transport</keyword>
<dbReference type="InterPro" id="IPR012476">
    <property type="entry name" value="GLE1"/>
</dbReference>
<dbReference type="GO" id="GO:0005543">
    <property type="term" value="F:phospholipid binding"/>
    <property type="evidence" value="ECO:0007669"/>
    <property type="project" value="TreeGrafter"/>
</dbReference>
<accession>A0A087G8Z1</accession>
<dbReference type="GO" id="GO:0044614">
    <property type="term" value="C:nuclear pore cytoplasmic filaments"/>
    <property type="evidence" value="ECO:0007669"/>
    <property type="project" value="TreeGrafter"/>
</dbReference>
<gene>
    <name evidence="12" type="ordered locus">AALP_Aa8g235500</name>
</gene>
<dbReference type="GO" id="GO:0016973">
    <property type="term" value="P:poly(A)+ mRNA export from nucleus"/>
    <property type="evidence" value="ECO:0007669"/>
    <property type="project" value="InterPro"/>
</dbReference>
<protein>
    <recommendedName>
        <fullName evidence="9">mRNA export factor GLE1</fullName>
    </recommendedName>
    <alternativeName>
        <fullName evidence="10">Nucleoporin GLE1</fullName>
    </alternativeName>
</protein>
<keyword evidence="6" id="KW-0811">Translocation</keyword>
<dbReference type="InterPro" id="IPR038506">
    <property type="entry name" value="GLE1-like_sf"/>
</dbReference>
<evidence type="ECO:0000313" key="12">
    <source>
        <dbReference type="EMBL" id="KFK26343.1"/>
    </source>
</evidence>
<keyword evidence="13" id="KW-1185">Reference proteome</keyword>
<dbReference type="Proteomes" id="UP000029120">
    <property type="component" value="Chromosome 8"/>
</dbReference>
<evidence type="ECO:0000313" key="13">
    <source>
        <dbReference type="Proteomes" id="UP000029120"/>
    </source>
</evidence>
<keyword evidence="8" id="KW-0539">Nucleus</keyword>
<evidence type="ECO:0000256" key="6">
    <source>
        <dbReference type="ARBA" id="ARBA00023010"/>
    </source>
</evidence>
<evidence type="ECO:0000256" key="5">
    <source>
        <dbReference type="ARBA" id="ARBA00022927"/>
    </source>
</evidence>
<dbReference type="PANTHER" id="PTHR12960">
    <property type="entry name" value="GLE-1-RELATED"/>
    <property type="match status" value="1"/>
</dbReference>
<dbReference type="GO" id="GO:0015031">
    <property type="term" value="P:protein transport"/>
    <property type="evidence" value="ECO:0007669"/>
    <property type="project" value="UniProtKB-KW"/>
</dbReference>
<organism evidence="12 13">
    <name type="scientific">Arabis alpina</name>
    <name type="common">Alpine rock-cress</name>
    <dbReference type="NCBI Taxonomy" id="50452"/>
    <lineage>
        <taxon>Eukaryota</taxon>
        <taxon>Viridiplantae</taxon>
        <taxon>Streptophyta</taxon>
        <taxon>Embryophyta</taxon>
        <taxon>Tracheophyta</taxon>
        <taxon>Spermatophyta</taxon>
        <taxon>Magnoliopsida</taxon>
        <taxon>eudicotyledons</taxon>
        <taxon>Gunneridae</taxon>
        <taxon>Pentapetalae</taxon>
        <taxon>rosids</taxon>
        <taxon>malvids</taxon>
        <taxon>Brassicales</taxon>
        <taxon>Brassicaceae</taxon>
        <taxon>Arabideae</taxon>
        <taxon>Arabis</taxon>
    </lineage>
</organism>
<evidence type="ECO:0000256" key="1">
    <source>
        <dbReference type="ARBA" id="ARBA00004567"/>
    </source>
</evidence>
<evidence type="ECO:0000256" key="3">
    <source>
        <dbReference type="ARBA" id="ARBA00022448"/>
    </source>
</evidence>
<dbReference type="Gramene" id="KFK26343">
    <property type="protein sequence ID" value="KFK26343"/>
    <property type="gene ID" value="AALP_AA8G235500"/>
</dbReference>
<dbReference type="GO" id="GO:0000822">
    <property type="term" value="F:inositol hexakisphosphate binding"/>
    <property type="evidence" value="ECO:0007669"/>
    <property type="project" value="TreeGrafter"/>
</dbReference>
<comment type="subcellular location">
    <subcellularLocation>
        <location evidence="1">Nucleus</location>
        <location evidence="1">Nuclear pore complex</location>
    </subcellularLocation>
</comment>
<keyword evidence="4" id="KW-0509">mRNA transport</keyword>
<evidence type="ECO:0000256" key="4">
    <source>
        <dbReference type="ARBA" id="ARBA00022816"/>
    </source>
</evidence>
<feature type="coiled-coil region" evidence="11">
    <location>
        <begin position="34"/>
        <end position="204"/>
    </location>
</feature>
<evidence type="ECO:0000256" key="7">
    <source>
        <dbReference type="ARBA" id="ARBA00023132"/>
    </source>
</evidence>
<reference evidence="13" key="1">
    <citation type="journal article" date="2015" name="Nat. Plants">
        <title>Genome expansion of Arabis alpina linked with retrotransposition and reduced symmetric DNA methylation.</title>
        <authorList>
            <person name="Willing E.M."/>
            <person name="Rawat V."/>
            <person name="Mandakova T."/>
            <person name="Maumus F."/>
            <person name="James G.V."/>
            <person name="Nordstroem K.J."/>
            <person name="Becker C."/>
            <person name="Warthmann N."/>
            <person name="Chica C."/>
            <person name="Szarzynska B."/>
            <person name="Zytnicki M."/>
            <person name="Albani M.C."/>
            <person name="Kiefer C."/>
            <person name="Bergonzi S."/>
            <person name="Castaings L."/>
            <person name="Mateos J.L."/>
            <person name="Berns M.C."/>
            <person name="Bujdoso N."/>
            <person name="Piofczyk T."/>
            <person name="de Lorenzo L."/>
            <person name="Barrero-Sicilia C."/>
            <person name="Mateos I."/>
            <person name="Piednoel M."/>
            <person name="Hagmann J."/>
            <person name="Chen-Min-Tao R."/>
            <person name="Iglesias-Fernandez R."/>
            <person name="Schuster S.C."/>
            <person name="Alonso-Blanco C."/>
            <person name="Roudier F."/>
            <person name="Carbonero P."/>
            <person name="Paz-Ares J."/>
            <person name="Davis S.J."/>
            <person name="Pecinka A."/>
            <person name="Quesneville H."/>
            <person name="Colot V."/>
            <person name="Lysak M.A."/>
            <person name="Weigel D."/>
            <person name="Coupland G."/>
            <person name="Schneeberger K."/>
        </authorList>
    </citation>
    <scope>NUCLEOTIDE SEQUENCE [LARGE SCALE GENOMIC DNA]</scope>
    <source>
        <strain evidence="13">cv. Pajares</strain>
    </source>
</reference>
<dbReference type="GO" id="GO:0005737">
    <property type="term" value="C:cytoplasm"/>
    <property type="evidence" value="ECO:0007669"/>
    <property type="project" value="TreeGrafter"/>
</dbReference>
<dbReference type="OMA" id="PRCPLSI"/>
<dbReference type="AlphaFoldDB" id="A0A087G8Z1"/>
<dbReference type="GO" id="GO:0031369">
    <property type="term" value="F:translation initiation factor binding"/>
    <property type="evidence" value="ECO:0007669"/>
    <property type="project" value="TreeGrafter"/>
</dbReference>
<evidence type="ECO:0000256" key="9">
    <source>
        <dbReference type="ARBA" id="ARBA00026227"/>
    </source>
</evidence>
<dbReference type="Gene3D" id="1.25.40.510">
    <property type="entry name" value="GLE1-like"/>
    <property type="match status" value="1"/>
</dbReference>
<dbReference type="Pfam" id="PF07817">
    <property type="entry name" value="GLE1"/>
    <property type="match status" value="1"/>
</dbReference>
<evidence type="ECO:0000256" key="11">
    <source>
        <dbReference type="SAM" id="Coils"/>
    </source>
</evidence>
<dbReference type="OrthoDB" id="420884at2759"/>
<proteinExistence type="inferred from homology"/>
<name>A0A087G8Z1_ARAAL</name>
<dbReference type="EMBL" id="CM002876">
    <property type="protein sequence ID" value="KFK26343.1"/>
    <property type="molecule type" value="Genomic_DNA"/>
</dbReference>
<evidence type="ECO:0000256" key="2">
    <source>
        <dbReference type="ARBA" id="ARBA00011056"/>
    </source>
</evidence>
<comment type="similarity">
    <text evidence="2">Belongs to the GLE1 family.</text>
</comment>
<evidence type="ECO:0000256" key="8">
    <source>
        <dbReference type="ARBA" id="ARBA00023242"/>
    </source>
</evidence>